<feature type="domain" description="FAD-binding PCMH-type" evidence="5">
    <location>
        <begin position="37"/>
        <end position="212"/>
    </location>
</feature>
<dbReference type="PANTHER" id="PTHR42934">
    <property type="entry name" value="GLYCOLATE OXIDASE SUBUNIT GLCD"/>
    <property type="match status" value="1"/>
</dbReference>
<accession>A0A1Y4D9V6</accession>
<evidence type="ECO:0000256" key="3">
    <source>
        <dbReference type="ARBA" id="ARBA00022827"/>
    </source>
</evidence>
<dbReference type="OrthoDB" id="9811557at2"/>
<dbReference type="Gene3D" id="1.10.45.10">
    <property type="entry name" value="Vanillyl-alcohol Oxidase, Chain A, domain 4"/>
    <property type="match status" value="1"/>
</dbReference>
<dbReference type="SUPFAM" id="SSF56176">
    <property type="entry name" value="FAD-binding/transporter-associated domain-like"/>
    <property type="match status" value="2"/>
</dbReference>
<dbReference type="Gene3D" id="3.30.465.10">
    <property type="match status" value="2"/>
</dbReference>
<dbReference type="Gene3D" id="3.30.70.2740">
    <property type="match status" value="1"/>
</dbReference>
<dbReference type="SUPFAM" id="SSF55103">
    <property type="entry name" value="FAD-linked oxidases, C-terminal domain"/>
    <property type="match status" value="1"/>
</dbReference>
<keyword evidence="3" id="KW-0274">FAD</keyword>
<keyword evidence="7" id="KW-1185">Reference proteome</keyword>
<evidence type="ECO:0000256" key="2">
    <source>
        <dbReference type="ARBA" id="ARBA00022630"/>
    </source>
</evidence>
<dbReference type="Proteomes" id="UP000196368">
    <property type="component" value="Unassembled WGS sequence"/>
</dbReference>
<dbReference type="InterPro" id="IPR036318">
    <property type="entry name" value="FAD-bd_PCMH-like_sf"/>
</dbReference>
<evidence type="ECO:0000259" key="5">
    <source>
        <dbReference type="PROSITE" id="PS51387"/>
    </source>
</evidence>
<evidence type="ECO:0000256" key="4">
    <source>
        <dbReference type="ARBA" id="ARBA00023002"/>
    </source>
</evidence>
<dbReference type="Pfam" id="PF01565">
    <property type="entry name" value="FAD_binding_4"/>
    <property type="match status" value="2"/>
</dbReference>
<protein>
    <recommendedName>
        <fullName evidence="5">FAD-binding PCMH-type domain-containing protein</fullName>
    </recommendedName>
</protein>
<dbReference type="GO" id="GO:0016491">
    <property type="term" value="F:oxidoreductase activity"/>
    <property type="evidence" value="ECO:0007669"/>
    <property type="project" value="UniProtKB-KW"/>
</dbReference>
<evidence type="ECO:0000313" key="6">
    <source>
        <dbReference type="EMBL" id="OUO56037.1"/>
    </source>
</evidence>
<dbReference type="InterPro" id="IPR016166">
    <property type="entry name" value="FAD-bd_PCMH"/>
</dbReference>
<dbReference type="InterPro" id="IPR006094">
    <property type="entry name" value="Oxid_FAD_bind_N"/>
</dbReference>
<name>A0A1Y4D9V6_9BACT</name>
<dbReference type="Pfam" id="PF02913">
    <property type="entry name" value="FAD-oxidase_C"/>
    <property type="match status" value="1"/>
</dbReference>
<keyword evidence="4" id="KW-0560">Oxidoreductase</keyword>
<dbReference type="InterPro" id="IPR051914">
    <property type="entry name" value="FAD-linked_OxidoTrans_Type4"/>
</dbReference>
<comment type="caution">
    <text evidence="6">The sequence shown here is derived from an EMBL/GenBank/DDBJ whole genome shotgun (WGS) entry which is preliminary data.</text>
</comment>
<sequence>MKIPPTALKRLRHIAGAENVLTDELSLSLYAYDCSLSRTRPDAVIHITREEMVSPVLKTLYQYKIPFVPRASATNHAGSCTALNGGVILNLTALKHILQINTREGWAWVQPGVITGDLQDRLAPLGYFYAPDPASERVCTVGGNLAQNASGARCMKYGGTIDHVLAAEVVLADGTPVSVSRRQGGPDWIGLLAGSEGTLGVITRLQVRILPAAKHIKTFLVTFPSLADSVQTVSDLVARGIIPRCVEAMDQITTRAVEEFAHAGYPLDAQALLILELDGKPAQIEKEEKELEEICLKNKAQHFIPARTEAERQKLWFGRRAAYAAMARLAPNVMVGDGTVPRSELPRALKKVRQILDDNHIVASLLFHAGDGNFHPQIVFDERNKPETVHVTRALKEILQACVDCGGTVSGEHGVGVEKRAVMAYQYDKPTLDLFRQIKQALDPRQLANPLKLIPVNYAEKARPAAAPDARMAALASAVLRRKEAQAPCIPIGQNTRLQTTAQNTLSTQTLARVIEIDKTNYTATAEAGVPLAALVQTLQQEQVFCALPAGKGSLGGAFCSGCMPDFYSHVLGLEALLPDGSFVRYGGKLMKNAAGYHLTRLFAGSQGTLGIVTRLTFKIFAQPVASVPVLPFVQAPANALWRAIKKQLDPNDLFPALKGEEND</sequence>
<dbReference type="RefSeq" id="WP_087289402.1">
    <property type="nucleotide sequence ID" value="NZ_NFJD01000005.1"/>
</dbReference>
<comment type="cofactor">
    <cofactor evidence="1">
        <name>FAD</name>
        <dbReference type="ChEBI" id="CHEBI:57692"/>
    </cofactor>
</comment>
<proteinExistence type="predicted"/>
<dbReference type="InterPro" id="IPR016171">
    <property type="entry name" value="Vanillyl_alc_oxidase_C-sub2"/>
</dbReference>
<evidence type="ECO:0000256" key="1">
    <source>
        <dbReference type="ARBA" id="ARBA00001974"/>
    </source>
</evidence>
<keyword evidence="2" id="KW-0285">Flavoprotein</keyword>
<dbReference type="AlphaFoldDB" id="A0A1Y4D9V6"/>
<organism evidence="6 7">
    <name type="scientific">Candidatus Avelusimicrobium gallicola</name>
    <dbReference type="NCBI Taxonomy" id="2562704"/>
    <lineage>
        <taxon>Bacteria</taxon>
        <taxon>Pseudomonadati</taxon>
        <taxon>Elusimicrobiota</taxon>
        <taxon>Elusimicrobia</taxon>
        <taxon>Elusimicrobiales</taxon>
        <taxon>Elusimicrobiaceae</taxon>
        <taxon>Candidatus Avelusimicrobium</taxon>
    </lineage>
</organism>
<dbReference type="EMBL" id="NFJD01000005">
    <property type="protein sequence ID" value="OUO56037.1"/>
    <property type="molecule type" value="Genomic_DNA"/>
</dbReference>
<dbReference type="InterPro" id="IPR016169">
    <property type="entry name" value="FAD-bd_PCMH_sub2"/>
</dbReference>
<dbReference type="PANTHER" id="PTHR42934:SF1">
    <property type="entry name" value="GLYCOLATE OXIDASE SUBUNIT GLCD"/>
    <property type="match status" value="1"/>
</dbReference>
<evidence type="ECO:0000313" key="7">
    <source>
        <dbReference type="Proteomes" id="UP000196368"/>
    </source>
</evidence>
<dbReference type="InterPro" id="IPR016164">
    <property type="entry name" value="FAD-linked_Oxase-like_C"/>
</dbReference>
<gene>
    <name evidence="6" type="ORF">B5F75_07090</name>
</gene>
<dbReference type="PROSITE" id="PS51387">
    <property type="entry name" value="FAD_PCMH"/>
    <property type="match status" value="2"/>
</dbReference>
<feature type="domain" description="FAD-binding PCMH-type" evidence="5">
    <location>
        <begin position="451"/>
        <end position="623"/>
    </location>
</feature>
<dbReference type="InterPro" id="IPR004113">
    <property type="entry name" value="FAD-bd_oxidored_4_C"/>
</dbReference>
<dbReference type="GO" id="GO:0071949">
    <property type="term" value="F:FAD binding"/>
    <property type="evidence" value="ECO:0007669"/>
    <property type="project" value="InterPro"/>
</dbReference>
<reference evidence="7" key="1">
    <citation type="submission" date="2017-04" db="EMBL/GenBank/DDBJ databases">
        <title>Function of individual gut microbiota members based on whole genome sequencing of pure cultures obtained from chicken caecum.</title>
        <authorList>
            <person name="Medvecky M."/>
            <person name="Cejkova D."/>
            <person name="Polansky O."/>
            <person name="Karasova D."/>
            <person name="Kubasova T."/>
            <person name="Cizek A."/>
            <person name="Rychlik I."/>
        </authorList>
    </citation>
    <scope>NUCLEOTIDE SEQUENCE [LARGE SCALE GENOMIC DNA]</scope>
    <source>
        <strain evidence="7">An273</strain>
    </source>
</reference>